<name>A0AAD6JDK5_9ROSI</name>
<feature type="compositionally biased region" description="Low complexity" evidence="1">
    <location>
        <begin position="171"/>
        <end position="216"/>
    </location>
</feature>
<dbReference type="EMBL" id="JAPFFJ010000018">
    <property type="protein sequence ID" value="KAJ6402120.1"/>
    <property type="molecule type" value="Genomic_DNA"/>
</dbReference>
<dbReference type="PANTHER" id="PTHR35274">
    <property type="entry name" value="E6-LIKE PROTEIN"/>
    <property type="match status" value="1"/>
</dbReference>
<feature type="compositionally biased region" description="Low complexity" evidence="1">
    <location>
        <begin position="240"/>
        <end position="281"/>
    </location>
</feature>
<feature type="signal peptide" evidence="2">
    <location>
        <begin position="1"/>
        <end position="22"/>
    </location>
</feature>
<protein>
    <recommendedName>
        <fullName evidence="5">Protein E6-like</fullName>
    </recommendedName>
</protein>
<feature type="compositionally biased region" description="Acidic residues" evidence="1">
    <location>
        <begin position="288"/>
        <end position="301"/>
    </location>
</feature>
<accession>A0AAD6JDK5</accession>
<keyword evidence="2" id="KW-0732">Signal</keyword>
<gene>
    <name evidence="3" type="ORF">OIU84_014242</name>
</gene>
<dbReference type="PANTHER" id="PTHR35274:SF2">
    <property type="entry name" value="E6-LIKE PROTEIN"/>
    <property type="match status" value="1"/>
</dbReference>
<sequence>MAPSPKLISFLFLAIFSVQIHARESQFFSKVSATTATPSTTAVNYNNVQDKTLPSKAEESLNKQEVDPAFIPDTQNGYGLYGQESSQFPTTTKLANAPHTTTTYQPYKTQTQTQETYTNYPADTTTTTTTDNYYNKNAYGEQQQNFGETSLQESEYTRMGNQNNKNKYYNGANSYNNNNNEYNNGANSYNNNNEYSNGANNYNNNNNEYNNGANSYKNDEKQGMSDTRYLENGKYYYDLNNENSNYYPNQYQQSSRNNYNTRGYYNNNNNGNSKYEYSNNSMQKYDSQDDFEESQEEQYVP</sequence>
<evidence type="ECO:0000256" key="1">
    <source>
        <dbReference type="SAM" id="MobiDB-lite"/>
    </source>
</evidence>
<feature type="region of interest" description="Disordered" evidence="1">
    <location>
        <begin position="171"/>
        <end position="222"/>
    </location>
</feature>
<dbReference type="Proteomes" id="UP001162972">
    <property type="component" value="Chromosome 4"/>
</dbReference>
<dbReference type="AlphaFoldDB" id="A0AAD6JDK5"/>
<evidence type="ECO:0000313" key="4">
    <source>
        <dbReference type="Proteomes" id="UP001162972"/>
    </source>
</evidence>
<dbReference type="InterPro" id="IPR040290">
    <property type="entry name" value="Prot_E6-like"/>
</dbReference>
<organism evidence="3 4">
    <name type="scientific">Salix udensis</name>
    <dbReference type="NCBI Taxonomy" id="889485"/>
    <lineage>
        <taxon>Eukaryota</taxon>
        <taxon>Viridiplantae</taxon>
        <taxon>Streptophyta</taxon>
        <taxon>Embryophyta</taxon>
        <taxon>Tracheophyta</taxon>
        <taxon>Spermatophyta</taxon>
        <taxon>Magnoliopsida</taxon>
        <taxon>eudicotyledons</taxon>
        <taxon>Gunneridae</taxon>
        <taxon>Pentapetalae</taxon>
        <taxon>rosids</taxon>
        <taxon>fabids</taxon>
        <taxon>Malpighiales</taxon>
        <taxon>Salicaceae</taxon>
        <taxon>Saliceae</taxon>
        <taxon>Salix</taxon>
    </lineage>
</organism>
<feature type="chain" id="PRO_5042062850" description="Protein E6-like" evidence="2">
    <location>
        <begin position="23"/>
        <end position="301"/>
    </location>
</feature>
<evidence type="ECO:0008006" key="5">
    <source>
        <dbReference type="Google" id="ProtNLM"/>
    </source>
</evidence>
<feature type="region of interest" description="Disordered" evidence="1">
    <location>
        <begin position="240"/>
        <end position="301"/>
    </location>
</feature>
<keyword evidence="4" id="KW-1185">Reference proteome</keyword>
<evidence type="ECO:0000256" key="2">
    <source>
        <dbReference type="SAM" id="SignalP"/>
    </source>
</evidence>
<comment type="caution">
    <text evidence="3">The sequence shown here is derived from an EMBL/GenBank/DDBJ whole genome shotgun (WGS) entry which is preliminary data.</text>
</comment>
<evidence type="ECO:0000313" key="3">
    <source>
        <dbReference type="EMBL" id="KAJ6402120.1"/>
    </source>
</evidence>
<reference evidence="3 4" key="1">
    <citation type="journal article" date="2023" name="Int. J. Mol. Sci.">
        <title>De Novo Assembly and Annotation of 11 Diverse Shrub Willow (Salix) Genomes Reveals Novel Gene Organization in Sex-Linked Regions.</title>
        <authorList>
            <person name="Hyden B."/>
            <person name="Feng K."/>
            <person name="Yates T.B."/>
            <person name="Jawdy S."/>
            <person name="Cereghino C."/>
            <person name="Smart L.B."/>
            <person name="Muchero W."/>
        </authorList>
    </citation>
    <scope>NUCLEOTIDE SEQUENCE [LARGE SCALE GENOMIC DNA]</scope>
    <source>
        <tissue evidence="3">Shoot tip</tissue>
    </source>
</reference>
<proteinExistence type="predicted"/>